<feature type="active site" description="Proton acceptor" evidence="3">
    <location>
        <position position="67"/>
    </location>
</feature>
<evidence type="ECO:0000256" key="2">
    <source>
        <dbReference type="ARBA" id="ARBA00023235"/>
    </source>
</evidence>
<dbReference type="EMBL" id="JABMKT010000042">
    <property type="protein sequence ID" value="NYV28397.1"/>
    <property type="molecule type" value="Genomic_DNA"/>
</dbReference>
<name>A0A7Z0PH13_9FUSO</name>
<keyword evidence="2 5" id="KW-0413">Isomerase</keyword>
<dbReference type="Gene3D" id="3.40.1400.10">
    <property type="entry name" value="Sugar-phosphate isomerase, RpiB/LacA/LacB"/>
    <property type="match status" value="1"/>
</dbReference>
<accession>A0A7Z0PH13</accession>
<dbReference type="NCBIfam" id="TIGR00689">
    <property type="entry name" value="rpiB_lacA_lacB"/>
    <property type="match status" value="1"/>
</dbReference>
<dbReference type="EC" id="5.3.1.6" evidence="5"/>
<dbReference type="NCBIfam" id="NF004051">
    <property type="entry name" value="PRK05571.1"/>
    <property type="match status" value="1"/>
</dbReference>
<dbReference type="GO" id="GO:0019316">
    <property type="term" value="P:D-allose catabolic process"/>
    <property type="evidence" value="ECO:0007669"/>
    <property type="project" value="TreeGrafter"/>
</dbReference>
<feature type="binding site" evidence="4">
    <location>
        <begin position="10"/>
        <end position="11"/>
    </location>
    <ligand>
        <name>D-ribulose 5-phosphate</name>
        <dbReference type="ChEBI" id="CHEBI:58121"/>
    </ligand>
</feature>
<dbReference type="GO" id="GO:0009052">
    <property type="term" value="P:pentose-phosphate shunt, non-oxidative branch"/>
    <property type="evidence" value="ECO:0007669"/>
    <property type="project" value="TreeGrafter"/>
</dbReference>
<protein>
    <submittedName>
        <fullName evidence="5">Ribose 5-phosphate isomerase B</fullName>
        <ecNumber evidence="5">5.3.1.6</ecNumber>
    </submittedName>
</protein>
<dbReference type="AlphaFoldDB" id="A0A7Z0PH13"/>
<evidence type="ECO:0000256" key="1">
    <source>
        <dbReference type="ARBA" id="ARBA00008754"/>
    </source>
</evidence>
<feature type="active site" description="Proton donor" evidence="3">
    <location>
        <position position="100"/>
    </location>
</feature>
<dbReference type="InterPro" id="IPR036569">
    <property type="entry name" value="RpiB_LacA_LacB_sf"/>
</dbReference>
<dbReference type="PANTHER" id="PTHR30345">
    <property type="entry name" value="RIBOSE-5-PHOSPHATE ISOMERASE B"/>
    <property type="match status" value="1"/>
</dbReference>
<organism evidence="5 6">
    <name type="scientific">Streptobacillus felis</name>
    <dbReference type="NCBI Taxonomy" id="1384509"/>
    <lineage>
        <taxon>Bacteria</taxon>
        <taxon>Fusobacteriati</taxon>
        <taxon>Fusobacteriota</taxon>
        <taxon>Fusobacteriia</taxon>
        <taxon>Fusobacteriales</taxon>
        <taxon>Leptotrichiaceae</taxon>
        <taxon>Streptobacillus</taxon>
    </lineage>
</organism>
<dbReference type="GO" id="GO:0004751">
    <property type="term" value="F:ribose-5-phosphate isomerase activity"/>
    <property type="evidence" value="ECO:0007669"/>
    <property type="project" value="UniProtKB-EC"/>
</dbReference>
<comment type="similarity">
    <text evidence="1">Belongs to the LacAB/RpiB family.</text>
</comment>
<dbReference type="PIRSF" id="PIRSF005384">
    <property type="entry name" value="RpiB_LacA_B"/>
    <property type="match status" value="1"/>
</dbReference>
<dbReference type="InterPro" id="IPR003500">
    <property type="entry name" value="RpiB_LacA_LacB"/>
</dbReference>
<feature type="binding site" evidence="4">
    <location>
        <position position="134"/>
    </location>
    <ligand>
        <name>D-ribulose 5-phosphate</name>
        <dbReference type="ChEBI" id="CHEBI:58121"/>
    </ligand>
</feature>
<feature type="binding site" evidence="4">
    <location>
        <position position="101"/>
    </location>
    <ligand>
        <name>D-ribulose 5-phosphate</name>
        <dbReference type="ChEBI" id="CHEBI:58121"/>
    </ligand>
</feature>
<keyword evidence="6" id="KW-1185">Reference proteome</keyword>
<dbReference type="Proteomes" id="UP000526184">
    <property type="component" value="Unassembled WGS sequence"/>
</dbReference>
<evidence type="ECO:0000313" key="5">
    <source>
        <dbReference type="EMBL" id="NYV28397.1"/>
    </source>
</evidence>
<dbReference type="InterPro" id="IPR004785">
    <property type="entry name" value="RpiB"/>
</dbReference>
<proteinExistence type="inferred from homology"/>
<evidence type="ECO:0000256" key="4">
    <source>
        <dbReference type="PIRSR" id="PIRSR005384-2"/>
    </source>
</evidence>
<reference evidence="5 6" key="1">
    <citation type="submission" date="2020-05" db="EMBL/GenBank/DDBJ databases">
        <title>Streptobacillus felis strain LHL191014123.</title>
        <authorList>
            <person name="Fawzy A."/>
            <person name="Rau J."/>
            <person name="Risse K."/>
            <person name="Schauerte N."/>
            <person name="Geiger C."/>
            <person name="Blom J."/>
            <person name="Imirzalioglu C."/>
            <person name="Falgenhauer J."/>
            <person name="Bach A."/>
            <person name="Herden C."/>
            <person name="Eisenberg T."/>
        </authorList>
    </citation>
    <scope>NUCLEOTIDE SEQUENCE [LARGE SCALE GENOMIC DNA]</scope>
    <source>
        <strain evidence="5 6">LHL191014123</strain>
    </source>
</reference>
<dbReference type="Pfam" id="PF02502">
    <property type="entry name" value="LacAB_rpiB"/>
    <property type="match status" value="1"/>
</dbReference>
<comment type="caution">
    <text evidence="5">The sequence shown here is derived from an EMBL/GenBank/DDBJ whole genome shotgun (WGS) entry which is preliminary data.</text>
</comment>
<feature type="binding site" evidence="4">
    <location>
        <position position="138"/>
    </location>
    <ligand>
        <name>D-ribulose 5-phosphate</name>
        <dbReference type="ChEBI" id="CHEBI:58121"/>
    </ligand>
</feature>
<sequence length="152" mass="16182">MKMKIVIGNDHSGVDFKNQLVGHLLSKGIEVINVGTDSVDSVDYPDIAKEVSKKVLEKEANFGMLICGTGIGISIAANRISGIRAALVTNELCARLSRQHNDANILVLGARVTGIELAKSCVDAFLSAEFEGGRHSNRISKIECGCTNGVIE</sequence>
<evidence type="ECO:0000313" key="6">
    <source>
        <dbReference type="Proteomes" id="UP000526184"/>
    </source>
</evidence>
<gene>
    <name evidence="5" type="primary">rpiB</name>
    <name evidence="5" type="ORF">HP397_06225</name>
</gene>
<dbReference type="SUPFAM" id="SSF89623">
    <property type="entry name" value="Ribose/Galactose isomerase RpiB/AlsB"/>
    <property type="match status" value="1"/>
</dbReference>
<evidence type="ECO:0000256" key="3">
    <source>
        <dbReference type="PIRSR" id="PIRSR005384-1"/>
    </source>
</evidence>
<feature type="binding site" evidence="4">
    <location>
        <position position="111"/>
    </location>
    <ligand>
        <name>D-ribulose 5-phosphate</name>
        <dbReference type="ChEBI" id="CHEBI:58121"/>
    </ligand>
</feature>
<dbReference type="PANTHER" id="PTHR30345:SF0">
    <property type="entry name" value="DNA DAMAGE-REPAIR_TOLERATION PROTEIN DRT102"/>
    <property type="match status" value="1"/>
</dbReference>
<feature type="binding site" evidence="4">
    <location>
        <begin position="68"/>
        <end position="72"/>
    </location>
    <ligand>
        <name>D-ribulose 5-phosphate</name>
        <dbReference type="ChEBI" id="CHEBI:58121"/>
    </ligand>
</feature>
<dbReference type="NCBIfam" id="TIGR01120">
    <property type="entry name" value="rpiB"/>
    <property type="match status" value="1"/>
</dbReference>